<gene>
    <name evidence="2" type="ORF">SAMN04489745_0298</name>
</gene>
<feature type="domain" description="FAD-dependent urate hydroxylase HpyO/Asp monooxygenase CreE-like FAD/NAD(P)-binding" evidence="1">
    <location>
        <begin position="9"/>
        <end position="194"/>
    </location>
</feature>
<sequence length="656" mass="70740">MSHRRPTLVMIGAGPRVAGVLERLAASAPELLRSPVDLHLVDPQEPGSGRVWRHSQYAGLLLNSMAQDITLFTDATVHCAGPRAEGPDLLAWAELLTAGELDDDGHPADPALEDPALLAEAAALRTGSFPSRRLFGAYARWFLHRAVLRLAPRARVTVHRDTATAVHHDDAGYRVQLGSGPVLDADVVLYSLGHSDARPDARERTLTSFAERHGGLYLPPAYTADADYSGIASGQDVLVSGMGLAFVDLVVLLFEGRGGRFIPRAEGGFDYAPSGREPRLWAGSRRGVPYHAKPQVPLRGPAPSGTRYLTQEAVGALLSTVDEIGFREHLWPLVAKDVAHAYYAELFAASPERVDGPWDAFERRLDTVAWGSAEQRRLLADFIPDPAYRLDFDQVDRPLGPGQGPEPGGLAAREAAVLRHVEEDLRLRGDSAHSEQTALFTGFLYAYFSLGTLVPVERLSASALAEINEWWHGFFSFIDSGPPPHRLEEMLALHRGGFLRFLGPGAVIAPDEASGRFVASLPGSDDTVSASVFVEARLPEPTVEGSRNPALWQLGSSGLGREKQVLTRAGVSSSGRLAVDAQQRILGPDGAERRHLFAVGPWTSAWGSAAFARPRTNAAPFRENDALARRLLKALNDVADGLAATGTAPAPERLRA</sequence>
<dbReference type="RefSeq" id="WP_066216488.1">
    <property type="nucleotide sequence ID" value="NZ_FNSN01000003.1"/>
</dbReference>
<proteinExistence type="predicted"/>
<dbReference type="InterPro" id="IPR038732">
    <property type="entry name" value="HpyO/CreE_NAD-binding"/>
</dbReference>
<dbReference type="InterPro" id="IPR052189">
    <property type="entry name" value="L-asp_N-monooxygenase_NS-form"/>
</dbReference>
<evidence type="ECO:0000313" key="2">
    <source>
        <dbReference type="EMBL" id="SEB47961.1"/>
    </source>
</evidence>
<protein>
    <submittedName>
        <fullName evidence="2">FAD-NAD(P)-binding</fullName>
    </submittedName>
</protein>
<organism evidence="2 3">
    <name type="scientific">Arthrobacter woluwensis</name>
    <dbReference type="NCBI Taxonomy" id="156980"/>
    <lineage>
        <taxon>Bacteria</taxon>
        <taxon>Bacillati</taxon>
        <taxon>Actinomycetota</taxon>
        <taxon>Actinomycetes</taxon>
        <taxon>Micrococcales</taxon>
        <taxon>Micrococcaceae</taxon>
        <taxon>Arthrobacter</taxon>
    </lineage>
</organism>
<keyword evidence="3" id="KW-1185">Reference proteome</keyword>
<dbReference type="PANTHER" id="PTHR40254:SF1">
    <property type="entry name" value="BLR0577 PROTEIN"/>
    <property type="match status" value="1"/>
</dbReference>
<dbReference type="STRING" id="156980.SAMN04489745_0298"/>
<dbReference type="PANTHER" id="PTHR40254">
    <property type="entry name" value="BLR0577 PROTEIN"/>
    <property type="match status" value="1"/>
</dbReference>
<evidence type="ECO:0000259" key="1">
    <source>
        <dbReference type="Pfam" id="PF13454"/>
    </source>
</evidence>
<dbReference type="EMBL" id="FNSN01000003">
    <property type="protein sequence ID" value="SEB47961.1"/>
    <property type="molecule type" value="Genomic_DNA"/>
</dbReference>
<dbReference type="InterPro" id="IPR036188">
    <property type="entry name" value="FAD/NAD-bd_sf"/>
</dbReference>
<dbReference type="Proteomes" id="UP000182652">
    <property type="component" value="Unassembled WGS sequence"/>
</dbReference>
<dbReference type="AlphaFoldDB" id="A0A1H4JNS0"/>
<evidence type="ECO:0000313" key="3">
    <source>
        <dbReference type="Proteomes" id="UP000182652"/>
    </source>
</evidence>
<dbReference type="Pfam" id="PF13454">
    <property type="entry name" value="NAD_binding_9"/>
    <property type="match status" value="1"/>
</dbReference>
<accession>A0A1H4JNS0</accession>
<dbReference type="SUPFAM" id="SSF51905">
    <property type="entry name" value="FAD/NAD(P)-binding domain"/>
    <property type="match status" value="1"/>
</dbReference>
<reference evidence="2 3" key="1">
    <citation type="submission" date="2016-10" db="EMBL/GenBank/DDBJ databases">
        <authorList>
            <person name="de Groot N.N."/>
        </authorList>
    </citation>
    <scope>NUCLEOTIDE SEQUENCE [LARGE SCALE GENOMIC DNA]</scope>
    <source>
        <strain evidence="2 3">DSM 10495</strain>
    </source>
</reference>
<name>A0A1H4JNS0_9MICC</name>